<reference evidence="1 2" key="1">
    <citation type="journal article" date="2022" name="Nat. Plants">
        <title>Genomes of leafy and leafless Platanthera orchids illuminate the evolution of mycoheterotrophy.</title>
        <authorList>
            <person name="Li M.H."/>
            <person name="Liu K.W."/>
            <person name="Li Z."/>
            <person name="Lu H.C."/>
            <person name="Ye Q.L."/>
            <person name="Zhang D."/>
            <person name="Wang J.Y."/>
            <person name="Li Y.F."/>
            <person name="Zhong Z.M."/>
            <person name="Liu X."/>
            <person name="Yu X."/>
            <person name="Liu D.K."/>
            <person name="Tu X.D."/>
            <person name="Liu B."/>
            <person name="Hao Y."/>
            <person name="Liao X.Y."/>
            <person name="Jiang Y.T."/>
            <person name="Sun W.H."/>
            <person name="Chen J."/>
            <person name="Chen Y.Q."/>
            <person name="Ai Y."/>
            <person name="Zhai J.W."/>
            <person name="Wu S.S."/>
            <person name="Zhou Z."/>
            <person name="Hsiao Y.Y."/>
            <person name="Wu W.L."/>
            <person name="Chen Y.Y."/>
            <person name="Lin Y.F."/>
            <person name="Hsu J.L."/>
            <person name="Li C.Y."/>
            <person name="Wang Z.W."/>
            <person name="Zhao X."/>
            <person name="Zhong W.Y."/>
            <person name="Ma X.K."/>
            <person name="Ma L."/>
            <person name="Huang J."/>
            <person name="Chen G.Z."/>
            <person name="Huang M.Z."/>
            <person name="Huang L."/>
            <person name="Peng D.H."/>
            <person name="Luo Y.B."/>
            <person name="Zou S.Q."/>
            <person name="Chen S.P."/>
            <person name="Lan S."/>
            <person name="Tsai W.C."/>
            <person name="Van de Peer Y."/>
            <person name="Liu Z.J."/>
        </authorList>
    </citation>
    <scope>NUCLEOTIDE SEQUENCE [LARGE SCALE GENOMIC DNA]</scope>
    <source>
        <strain evidence="1">Lor288</strain>
    </source>
</reference>
<dbReference type="InterPro" id="IPR012643">
    <property type="entry name" value="Wound_ind"/>
</dbReference>
<organism evidence="1 2">
    <name type="scientific">Platanthera guangdongensis</name>
    <dbReference type="NCBI Taxonomy" id="2320717"/>
    <lineage>
        <taxon>Eukaryota</taxon>
        <taxon>Viridiplantae</taxon>
        <taxon>Streptophyta</taxon>
        <taxon>Embryophyta</taxon>
        <taxon>Tracheophyta</taxon>
        <taxon>Spermatophyta</taxon>
        <taxon>Magnoliopsida</taxon>
        <taxon>Liliopsida</taxon>
        <taxon>Asparagales</taxon>
        <taxon>Orchidaceae</taxon>
        <taxon>Orchidoideae</taxon>
        <taxon>Orchideae</taxon>
        <taxon>Orchidinae</taxon>
        <taxon>Platanthera</taxon>
    </lineage>
</organism>
<name>A0ABR2MB43_9ASPA</name>
<comment type="caution">
    <text evidence="1">The sequence shown here is derived from an EMBL/GenBank/DDBJ whole genome shotgun (WGS) entry which is preliminary data.</text>
</comment>
<dbReference type="PANTHER" id="PTHR36752">
    <property type="entry name" value="OS12G0405700 PROTEIN"/>
    <property type="match status" value="1"/>
</dbReference>
<dbReference type="Pfam" id="PF08186">
    <property type="entry name" value="Wound_ind"/>
    <property type="match status" value="1"/>
</dbReference>
<evidence type="ECO:0000313" key="1">
    <source>
        <dbReference type="EMBL" id="KAK8961248.1"/>
    </source>
</evidence>
<sequence>MIYDVNSPLFRSFLSQKGGSSDKRTMATVLQSSWRYFSPKQQPIIVREMKSRSRKSKSPKQVRTSLSCLNDCSFLINNEAASECVLKLHEEDWADVKRKAKCVWEIDLSSNRACRFDEVSTIIGLINEVAEVTFARVKSAAAVFKILYLRGGLKHEHLDGGLDRG</sequence>
<protein>
    <submittedName>
        <fullName evidence="1">Wound-induced basic protein</fullName>
    </submittedName>
</protein>
<gene>
    <name evidence="1" type="primary">PR4</name>
    <name evidence="1" type="ORF">KSP40_PGU008247</name>
</gene>
<dbReference type="EMBL" id="JBBWWR010000010">
    <property type="protein sequence ID" value="KAK8961248.1"/>
    <property type="molecule type" value="Genomic_DNA"/>
</dbReference>
<proteinExistence type="predicted"/>
<evidence type="ECO:0000313" key="2">
    <source>
        <dbReference type="Proteomes" id="UP001412067"/>
    </source>
</evidence>
<keyword evidence="2" id="KW-1185">Reference proteome</keyword>
<dbReference type="Proteomes" id="UP001412067">
    <property type="component" value="Unassembled WGS sequence"/>
</dbReference>
<dbReference type="PANTHER" id="PTHR36752:SF2">
    <property type="entry name" value="OS12G0405700 PROTEIN"/>
    <property type="match status" value="1"/>
</dbReference>
<accession>A0ABR2MB43</accession>